<name>A0A4R1MZ14_9FIRM</name>
<dbReference type="Pfam" id="PF12821">
    <property type="entry name" value="ThrE_2"/>
    <property type="match status" value="1"/>
</dbReference>
<dbReference type="PANTHER" id="PTHR34390">
    <property type="entry name" value="UPF0442 PROTEIN YJJB-RELATED"/>
    <property type="match status" value="1"/>
</dbReference>
<organism evidence="10 11">
    <name type="scientific">Natranaerovirga hydrolytica</name>
    <dbReference type="NCBI Taxonomy" id="680378"/>
    <lineage>
        <taxon>Bacteria</taxon>
        <taxon>Bacillati</taxon>
        <taxon>Bacillota</taxon>
        <taxon>Clostridia</taxon>
        <taxon>Lachnospirales</taxon>
        <taxon>Natranaerovirgaceae</taxon>
        <taxon>Natranaerovirga</taxon>
    </lineage>
</organism>
<evidence type="ECO:0000313" key="11">
    <source>
        <dbReference type="Proteomes" id="UP000294545"/>
    </source>
</evidence>
<evidence type="ECO:0000256" key="5">
    <source>
        <dbReference type="ARBA" id="ARBA00022989"/>
    </source>
</evidence>
<dbReference type="InterPro" id="IPR024528">
    <property type="entry name" value="ThrE_2"/>
</dbReference>
<comment type="similarity">
    <text evidence="7">Belongs to the ThrE exporter (TC 2.A.79) family.</text>
</comment>
<keyword evidence="11" id="KW-1185">Reference proteome</keyword>
<accession>A0A4R1MZ14</accession>
<dbReference type="OrthoDB" id="9810047at2"/>
<feature type="transmembrane region" description="Helical" evidence="8">
    <location>
        <begin position="50"/>
        <end position="69"/>
    </location>
</feature>
<evidence type="ECO:0000313" key="10">
    <source>
        <dbReference type="EMBL" id="TCK98557.1"/>
    </source>
</evidence>
<evidence type="ECO:0000256" key="2">
    <source>
        <dbReference type="ARBA" id="ARBA00022475"/>
    </source>
</evidence>
<keyword evidence="2" id="KW-1003">Cell membrane</keyword>
<gene>
    <name evidence="10" type="ORF">EDC19_0987</name>
</gene>
<keyword evidence="3" id="KW-0997">Cell inner membrane</keyword>
<dbReference type="AlphaFoldDB" id="A0A4R1MZ14"/>
<evidence type="ECO:0000256" key="7">
    <source>
        <dbReference type="ARBA" id="ARBA00034125"/>
    </source>
</evidence>
<evidence type="ECO:0000256" key="3">
    <source>
        <dbReference type="ARBA" id="ARBA00022519"/>
    </source>
</evidence>
<dbReference type="GO" id="GO:0005886">
    <property type="term" value="C:plasma membrane"/>
    <property type="evidence" value="ECO:0007669"/>
    <property type="project" value="UniProtKB-SubCell"/>
</dbReference>
<dbReference type="PANTHER" id="PTHR34390:SF1">
    <property type="entry name" value="SUCCINATE TRANSPORTER SUBUNIT YJJB-RELATED"/>
    <property type="match status" value="1"/>
</dbReference>
<dbReference type="GO" id="GO:0015744">
    <property type="term" value="P:succinate transport"/>
    <property type="evidence" value="ECO:0007669"/>
    <property type="project" value="TreeGrafter"/>
</dbReference>
<dbReference type="EMBL" id="SMGQ01000011">
    <property type="protein sequence ID" value="TCK98557.1"/>
    <property type="molecule type" value="Genomic_DNA"/>
</dbReference>
<protein>
    <submittedName>
        <fullName evidence="10">Uncharacterized membrane protein YjjB (DUF3815 family)</fullName>
    </submittedName>
</protein>
<keyword evidence="5 8" id="KW-1133">Transmembrane helix</keyword>
<reference evidence="10 11" key="1">
    <citation type="submission" date="2019-03" db="EMBL/GenBank/DDBJ databases">
        <title>Genomic Encyclopedia of Type Strains, Phase IV (KMG-IV): sequencing the most valuable type-strain genomes for metagenomic binning, comparative biology and taxonomic classification.</title>
        <authorList>
            <person name="Goeker M."/>
        </authorList>
    </citation>
    <scope>NUCLEOTIDE SEQUENCE [LARGE SCALE GENOMIC DNA]</scope>
    <source>
        <strain evidence="10 11">DSM 24176</strain>
    </source>
</reference>
<keyword evidence="4 8" id="KW-0812">Transmembrane</keyword>
<comment type="subcellular location">
    <subcellularLocation>
        <location evidence="1">Cell membrane</location>
        <topology evidence="1">Multi-pass membrane protein</topology>
    </subcellularLocation>
</comment>
<feature type="transmembrane region" description="Helical" evidence="8">
    <location>
        <begin position="113"/>
        <end position="132"/>
    </location>
</feature>
<dbReference type="Proteomes" id="UP000294545">
    <property type="component" value="Unassembled WGS sequence"/>
</dbReference>
<feature type="transmembrane region" description="Helical" evidence="8">
    <location>
        <begin position="76"/>
        <end position="101"/>
    </location>
</feature>
<keyword evidence="6 8" id="KW-0472">Membrane</keyword>
<feature type="transmembrane region" description="Helical" evidence="8">
    <location>
        <begin position="6"/>
        <end position="22"/>
    </location>
</feature>
<evidence type="ECO:0000259" key="9">
    <source>
        <dbReference type="Pfam" id="PF12821"/>
    </source>
</evidence>
<dbReference type="RefSeq" id="WP_132281357.1">
    <property type="nucleotide sequence ID" value="NZ_SMGQ01000011.1"/>
</dbReference>
<proteinExistence type="inferred from homology"/>
<dbReference type="InterPro" id="IPR050539">
    <property type="entry name" value="ThrE_Dicarb/AminoAcid_Exp"/>
</dbReference>
<sequence>MIIQIASAFFATLFFSVIFNIARHHLLYCGITGAIGWAFYLTSLSHTNSVVFSSFIGALAVTSVSQVLAKRKKTPVTVFLITGIIPLVPGAGMYQTVYHILIQDYGLASHYGIQTFQIAGVISIAIILLDTFNKLIYQKRQ</sequence>
<evidence type="ECO:0000256" key="6">
    <source>
        <dbReference type="ARBA" id="ARBA00023136"/>
    </source>
</evidence>
<evidence type="ECO:0000256" key="1">
    <source>
        <dbReference type="ARBA" id="ARBA00004651"/>
    </source>
</evidence>
<evidence type="ECO:0000256" key="8">
    <source>
        <dbReference type="SAM" id="Phobius"/>
    </source>
</evidence>
<evidence type="ECO:0000256" key="4">
    <source>
        <dbReference type="ARBA" id="ARBA00022692"/>
    </source>
</evidence>
<comment type="caution">
    <text evidence="10">The sequence shown here is derived from an EMBL/GenBank/DDBJ whole genome shotgun (WGS) entry which is preliminary data.</text>
</comment>
<feature type="domain" description="Threonine/Serine exporter ThrE" evidence="9">
    <location>
        <begin position="4"/>
        <end position="131"/>
    </location>
</feature>